<feature type="compositionally biased region" description="Polar residues" evidence="1">
    <location>
        <begin position="20"/>
        <end position="32"/>
    </location>
</feature>
<comment type="caution">
    <text evidence="2">The sequence shown here is derived from an EMBL/GenBank/DDBJ whole genome shotgun (WGS) entry which is preliminary data.</text>
</comment>
<gene>
    <name evidence="2" type="ORF">D917_07490</name>
</gene>
<sequence>MLNWRSSPESSNKLDRQVQFDVSKSSANSGYQWSGDGGDGAPNRRCRMFNSEAQQKKMTSLSRLTLSKLNLVVQFGKNSVNPFACLVNCMQRQ</sequence>
<name>A0A1Y3EPQ7_9BILA</name>
<evidence type="ECO:0000256" key="1">
    <source>
        <dbReference type="SAM" id="MobiDB-lite"/>
    </source>
</evidence>
<protein>
    <submittedName>
        <fullName evidence="2">Uncharacterized protein</fullName>
    </submittedName>
</protein>
<dbReference type="AlphaFoldDB" id="A0A1Y3EPQ7"/>
<dbReference type="EMBL" id="LVZM01005968">
    <property type="protein sequence ID" value="OUC46740.1"/>
    <property type="molecule type" value="Genomic_DNA"/>
</dbReference>
<feature type="region of interest" description="Disordered" evidence="1">
    <location>
        <begin position="1"/>
        <end position="45"/>
    </location>
</feature>
<dbReference type="Proteomes" id="UP000243006">
    <property type="component" value="Unassembled WGS sequence"/>
</dbReference>
<feature type="compositionally biased region" description="Polar residues" evidence="1">
    <location>
        <begin position="1"/>
        <end position="11"/>
    </location>
</feature>
<proteinExistence type="predicted"/>
<evidence type="ECO:0000313" key="2">
    <source>
        <dbReference type="EMBL" id="OUC46740.1"/>
    </source>
</evidence>
<accession>A0A1Y3EPQ7</accession>
<organism evidence="2 3">
    <name type="scientific">Trichinella nativa</name>
    <dbReference type="NCBI Taxonomy" id="6335"/>
    <lineage>
        <taxon>Eukaryota</taxon>
        <taxon>Metazoa</taxon>
        <taxon>Ecdysozoa</taxon>
        <taxon>Nematoda</taxon>
        <taxon>Enoplea</taxon>
        <taxon>Dorylaimia</taxon>
        <taxon>Trichinellida</taxon>
        <taxon>Trichinellidae</taxon>
        <taxon>Trichinella</taxon>
    </lineage>
</organism>
<reference evidence="2 3" key="1">
    <citation type="submission" date="2015-04" db="EMBL/GenBank/DDBJ databases">
        <title>Draft genome of the roundworm Trichinella nativa.</title>
        <authorList>
            <person name="Mitreva M."/>
        </authorList>
    </citation>
    <scope>NUCLEOTIDE SEQUENCE [LARGE SCALE GENOMIC DNA]</scope>
    <source>
        <strain evidence="2 3">ISS45</strain>
    </source>
</reference>
<evidence type="ECO:0000313" key="3">
    <source>
        <dbReference type="Proteomes" id="UP000243006"/>
    </source>
</evidence>